<sequence>MNALALISLLMLLFLLFFMMLFAGLQALVSRHTARARLQYVQDQRLDRKLSGWLSRLRPIHGHLHHLIEASQTRLSLGLFVMIVVLLMLLGMTAGGLFFRNAKGALLLSFMLGAMPYIVLRLRLIGLRLRNRLEFLPAVEVFYQYYRVSGSTNVKTALQVCMEENRILYPIKPVFDQLHRNLLTGREPEDCLRVFVMSLGHVWAEYFAGMLRVAISEGNDISDNMKELITDMRRAQRSDQAERNRLLEIRVANFTPILFLALFLAINVKINPDNSYLYYVLDPEGRNMILDALLLIFASFLMGIYLSMRRM</sequence>
<name>A0ABV6DI09_9BACL</name>
<keyword evidence="1" id="KW-0472">Membrane</keyword>
<feature type="transmembrane region" description="Helical" evidence="1">
    <location>
        <begin position="6"/>
        <end position="29"/>
    </location>
</feature>
<accession>A0ABV6DI09</accession>
<keyword evidence="3" id="KW-1185">Reference proteome</keyword>
<dbReference type="RefSeq" id="WP_377469433.1">
    <property type="nucleotide sequence ID" value="NZ_JBHLWN010000027.1"/>
</dbReference>
<feature type="transmembrane region" description="Helical" evidence="1">
    <location>
        <begin position="288"/>
        <end position="308"/>
    </location>
</feature>
<gene>
    <name evidence="2" type="ORF">ACFFK0_07445</name>
</gene>
<keyword evidence="1" id="KW-0812">Transmembrane</keyword>
<evidence type="ECO:0000256" key="1">
    <source>
        <dbReference type="SAM" id="Phobius"/>
    </source>
</evidence>
<dbReference type="Proteomes" id="UP001589776">
    <property type="component" value="Unassembled WGS sequence"/>
</dbReference>
<evidence type="ECO:0000313" key="3">
    <source>
        <dbReference type="Proteomes" id="UP001589776"/>
    </source>
</evidence>
<dbReference type="EMBL" id="JBHLWN010000027">
    <property type="protein sequence ID" value="MFC0212294.1"/>
    <property type="molecule type" value="Genomic_DNA"/>
</dbReference>
<comment type="caution">
    <text evidence="2">The sequence shown here is derived from an EMBL/GenBank/DDBJ whole genome shotgun (WGS) entry which is preliminary data.</text>
</comment>
<protein>
    <submittedName>
        <fullName evidence="2">Type II secretion system F family protein</fullName>
    </submittedName>
</protein>
<reference evidence="2 3" key="1">
    <citation type="submission" date="2024-09" db="EMBL/GenBank/DDBJ databases">
        <authorList>
            <person name="Sun Q."/>
            <person name="Mori K."/>
        </authorList>
    </citation>
    <scope>NUCLEOTIDE SEQUENCE [LARGE SCALE GENOMIC DNA]</scope>
    <source>
        <strain evidence="2 3">CCM 7759</strain>
    </source>
</reference>
<feature type="transmembrane region" description="Helical" evidence="1">
    <location>
        <begin position="77"/>
        <end position="99"/>
    </location>
</feature>
<keyword evidence="1" id="KW-1133">Transmembrane helix</keyword>
<feature type="transmembrane region" description="Helical" evidence="1">
    <location>
        <begin position="251"/>
        <end position="268"/>
    </location>
</feature>
<proteinExistence type="predicted"/>
<feature type="transmembrane region" description="Helical" evidence="1">
    <location>
        <begin position="105"/>
        <end position="124"/>
    </location>
</feature>
<organism evidence="2 3">
    <name type="scientific">Paenibacillus chartarius</name>
    <dbReference type="NCBI Taxonomy" id="747481"/>
    <lineage>
        <taxon>Bacteria</taxon>
        <taxon>Bacillati</taxon>
        <taxon>Bacillota</taxon>
        <taxon>Bacilli</taxon>
        <taxon>Bacillales</taxon>
        <taxon>Paenibacillaceae</taxon>
        <taxon>Paenibacillus</taxon>
    </lineage>
</organism>
<evidence type="ECO:0000313" key="2">
    <source>
        <dbReference type="EMBL" id="MFC0212294.1"/>
    </source>
</evidence>